<reference evidence="2" key="1">
    <citation type="submission" date="2018-02" db="EMBL/GenBank/DDBJ databases">
        <authorList>
            <person name="Vasarhelyi B.M."/>
            <person name="Deshmukh S."/>
            <person name="Balint B."/>
            <person name="Kukolya J."/>
        </authorList>
    </citation>
    <scope>NUCLEOTIDE SEQUENCE</scope>
    <source>
        <strain evidence="2">KB22</strain>
    </source>
</reference>
<evidence type="ECO:0000313" key="2">
    <source>
        <dbReference type="EMBL" id="MBE8713034.1"/>
    </source>
</evidence>
<dbReference type="GO" id="GO:0016747">
    <property type="term" value="F:acyltransferase activity, transferring groups other than amino-acyl groups"/>
    <property type="evidence" value="ECO:0007669"/>
    <property type="project" value="InterPro"/>
</dbReference>
<comment type="caution">
    <text evidence="2">The sequence shown here is derived from an EMBL/GenBank/DDBJ whole genome shotgun (WGS) entry which is preliminary data.</text>
</comment>
<dbReference type="InterPro" id="IPR000182">
    <property type="entry name" value="GNAT_dom"/>
</dbReference>
<dbReference type="Gene3D" id="3.40.630.30">
    <property type="match status" value="1"/>
</dbReference>
<dbReference type="SUPFAM" id="SSF55729">
    <property type="entry name" value="Acyl-CoA N-acyltransferases (Nat)"/>
    <property type="match status" value="1"/>
</dbReference>
<proteinExistence type="predicted"/>
<evidence type="ECO:0000259" key="1">
    <source>
        <dbReference type="PROSITE" id="PS51186"/>
    </source>
</evidence>
<dbReference type="RefSeq" id="WP_196935700.1">
    <property type="nucleotide sequence ID" value="NZ_MU158698.1"/>
</dbReference>
<dbReference type="PANTHER" id="PTHR43792:SF16">
    <property type="entry name" value="N-ACETYLTRANSFERASE DOMAIN-CONTAINING PROTEIN"/>
    <property type="match status" value="1"/>
</dbReference>
<dbReference type="InterPro" id="IPR016181">
    <property type="entry name" value="Acyl_CoA_acyltransferase"/>
</dbReference>
<protein>
    <submittedName>
        <fullName evidence="2">GNAT family N-acetyltransferase</fullName>
    </submittedName>
</protein>
<feature type="domain" description="N-acetyltransferase" evidence="1">
    <location>
        <begin position="10"/>
        <end position="172"/>
    </location>
</feature>
<evidence type="ECO:0000313" key="3">
    <source>
        <dbReference type="Proteomes" id="UP000616201"/>
    </source>
</evidence>
<dbReference type="PANTHER" id="PTHR43792">
    <property type="entry name" value="GNAT FAMILY, PUTATIVE (AFU_ORTHOLOGUE AFUA_3G00765)-RELATED-RELATED"/>
    <property type="match status" value="1"/>
</dbReference>
<dbReference type="InterPro" id="IPR051531">
    <property type="entry name" value="N-acetyltransferase"/>
</dbReference>
<organism evidence="2 3">
    <name type="scientific">Sphingobacterium hungaricum</name>
    <dbReference type="NCBI Taxonomy" id="2082723"/>
    <lineage>
        <taxon>Bacteria</taxon>
        <taxon>Pseudomonadati</taxon>
        <taxon>Bacteroidota</taxon>
        <taxon>Sphingobacteriia</taxon>
        <taxon>Sphingobacteriales</taxon>
        <taxon>Sphingobacteriaceae</taxon>
        <taxon>Sphingobacterium</taxon>
    </lineage>
</organism>
<name>A0A928UXQ2_9SPHI</name>
<accession>A0A928UXQ2</accession>
<keyword evidence="3" id="KW-1185">Reference proteome</keyword>
<dbReference type="AlphaFoldDB" id="A0A928UXQ2"/>
<gene>
    <name evidence="2" type="ORF">C4F49_05025</name>
</gene>
<dbReference type="Proteomes" id="UP000616201">
    <property type="component" value="Unassembled WGS sequence"/>
</dbReference>
<dbReference type="PROSITE" id="PS51186">
    <property type="entry name" value="GNAT"/>
    <property type="match status" value="1"/>
</dbReference>
<sequence>MTYILQTERLFLREIQLIDVDDLFEMDSDPEVHQYIDKKPVQSKEEVIETIHFIRKQYQENGIGRWAVIDQSSGECVGWCGLKFFRERLNKQANIYELGYRFKRKHWGKGYASESAKAVVNYGFEVLDLEKIYAITDPENSGSRHVLEKLGFQFVELFKDGDDLLTWYSLAK</sequence>
<dbReference type="Pfam" id="PF13302">
    <property type="entry name" value="Acetyltransf_3"/>
    <property type="match status" value="1"/>
</dbReference>
<dbReference type="EMBL" id="PRDK01000003">
    <property type="protein sequence ID" value="MBE8713034.1"/>
    <property type="molecule type" value="Genomic_DNA"/>
</dbReference>